<sequence length="144" mass="14921">MERSDGGAGDGQAPWGEGGRGAVTPRKSDLVETTAISVPRRLRCGVRRWGDCGGGEASQSGDRILARLLPSFPRCFPPPMDGGGGCVWPSWPGSPLPGGTLPQQERTSGGAEVPQLGTRGCPAVWICRLERLEGNSRGGIGLAA</sequence>
<reference evidence="2" key="1">
    <citation type="journal article" date="2022" name="bioRxiv">
        <title>Sequencing and chromosome-scale assembly of the giantPleurodeles waltlgenome.</title>
        <authorList>
            <person name="Brown T."/>
            <person name="Elewa A."/>
            <person name="Iarovenko S."/>
            <person name="Subramanian E."/>
            <person name="Araus A.J."/>
            <person name="Petzold A."/>
            <person name="Susuki M."/>
            <person name="Suzuki K.-i.T."/>
            <person name="Hayashi T."/>
            <person name="Toyoda A."/>
            <person name="Oliveira C."/>
            <person name="Osipova E."/>
            <person name="Leigh N.D."/>
            <person name="Simon A."/>
            <person name="Yun M.H."/>
        </authorList>
    </citation>
    <scope>NUCLEOTIDE SEQUENCE</scope>
    <source>
        <strain evidence="2">20211129_DDA</strain>
        <tissue evidence="2">Liver</tissue>
    </source>
</reference>
<evidence type="ECO:0000313" key="2">
    <source>
        <dbReference type="EMBL" id="KAJ1127071.1"/>
    </source>
</evidence>
<feature type="region of interest" description="Disordered" evidence="1">
    <location>
        <begin position="86"/>
        <end position="114"/>
    </location>
</feature>
<evidence type="ECO:0000313" key="3">
    <source>
        <dbReference type="Proteomes" id="UP001066276"/>
    </source>
</evidence>
<feature type="compositionally biased region" description="Gly residues" evidence="1">
    <location>
        <begin position="1"/>
        <end position="21"/>
    </location>
</feature>
<name>A0AAV7PFI4_PLEWA</name>
<feature type="compositionally biased region" description="Low complexity" evidence="1">
    <location>
        <begin position="88"/>
        <end position="102"/>
    </location>
</feature>
<feature type="region of interest" description="Disordered" evidence="1">
    <location>
        <begin position="1"/>
        <end position="32"/>
    </location>
</feature>
<dbReference type="Proteomes" id="UP001066276">
    <property type="component" value="Chromosome 7"/>
</dbReference>
<evidence type="ECO:0000256" key="1">
    <source>
        <dbReference type="SAM" id="MobiDB-lite"/>
    </source>
</evidence>
<organism evidence="2 3">
    <name type="scientific">Pleurodeles waltl</name>
    <name type="common">Iberian ribbed newt</name>
    <dbReference type="NCBI Taxonomy" id="8319"/>
    <lineage>
        <taxon>Eukaryota</taxon>
        <taxon>Metazoa</taxon>
        <taxon>Chordata</taxon>
        <taxon>Craniata</taxon>
        <taxon>Vertebrata</taxon>
        <taxon>Euteleostomi</taxon>
        <taxon>Amphibia</taxon>
        <taxon>Batrachia</taxon>
        <taxon>Caudata</taxon>
        <taxon>Salamandroidea</taxon>
        <taxon>Salamandridae</taxon>
        <taxon>Pleurodelinae</taxon>
        <taxon>Pleurodeles</taxon>
    </lineage>
</organism>
<accession>A0AAV7PFI4</accession>
<protein>
    <submittedName>
        <fullName evidence="2">Uncharacterized protein</fullName>
    </submittedName>
</protein>
<proteinExistence type="predicted"/>
<keyword evidence="3" id="KW-1185">Reference proteome</keyword>
<dbReference type="EMBL" id="JANPWB010000011">
    <property type="protein sequence ID" value="KAJ1127071.1"/>
    <property type="molecule type" value="Genomic_DNA"/>
</dbReference>
<dbReference type="AlphaFoldDB" id="A0AAV7PFI4"/>
<comment type="caution">
    <text evidence="2">The sequence shown here is derived from an EMBL/GenBank/DDBJ whole genome shotgun (WGS) entry which is preliminary data.</text>
</comment>
<gene>
    <name evidence="2" type="ORF">NDU88_005477</name>
</gene>